<dbReference type="SUPFAM" id="SSF110849">
    <property type="entry name" value="ParB/Sulfiredoxin"/>
    <property type="match status" value="1"/>
</dbReference>
<dbReference type="Gene3D" id="3.10.580.10">
    <property type="entry name" value="CBS-domain"/>
    <property type="match status" value="2"/>
</dbReference>
<dbReference type="SUPFAM" id="SSF54631">
    <property type="entry name" value="CBS-domain pair"/>
    <property type="match status" value="1"/>
</dbReference>
<dbReference type="KEGG" id="mfv:Mfer_1227"/>
<gene>
    <name evidence="4" type="ordered locus">Mfer_1227</name>
</gene>
<dbReference type="SMART" id="SM00116">
    <property type="entry name" value="CBS"/>
    <property type="match status" value="2"/>
</dbReference>
<dbReference type="PANTHER" id="PTHR48108">
    <property type="entry name" value="CBS DOMAIN-CONTAINING PROTEIN CBSX2, CHLOROPLASTIC"/>
    <property type="match status" value="1"/>
</dbReference>
<evidence type="ECO:0000256" key="2">
    <source>
        <dbReference type="PROSITE-ProRule" id="PRU00703"/>
    </source>
</evidence>
<dbReference type="InterPro" id="IPR051462">
    <property type="entry name" value="CBS_domain-containing"/>
</dbReference>
<dbReference type="Gene3D" id="3.90.1530.10">
    <property type="entry name" value="Conserved hypothetical protein from pyrococcus furiosus pfu- 392566-001, ParB domain"/>
    <property type="match status" value="1"/>
</dbReference>
<dbReference type="InterPro" id="IPR003115">
    <property type="entry name" value="ParB_N"/>
</dbReference>
<reference evidence="4 5" key="1">
    <citation type="journal article" date="2010" name="Stand. Genomic Sci.">
        <title>Complete genome sequence of Methanothermus fervidus type strain (V24S).</title>
        <authorList>
            <person name="Anderson I."/>
            <person name="Djao O.D."/>
            <person name="Misra M."/>
            <person name="Chertkov O."/>
            <person name="Nolan M."/>
            <person name="Lucas S."/>
            <person name="Lapidus A."/>
            <person name="Del Rio T.G."/>
            <person name="Tice H."/>
            <person name="Cheng J.F."/>
            <person name="Tapia R."/>
            <person name="Han C."/>
            <person name="Goodwin L."/>
            <person name="Pitluck S."/>
            <person name="Liolios K."/>
            <person name="Ivanova N."/>
            <person name="Mavromatis K."/>
            <person name="Mikhailova N."/>
            <person name="Pati A."/>
            <person name="Brambilla E."/>
            <person name="Chen A."/>
            <person name="Palaniappan K."/>
            <person name="Land M."/>
            <person name="Hauser L."/>
            <person name="Chang Y.J."/>
            <person name="Jeffries C.D."/>
            <person name="Sikorski J."/>
            <person name="Spring S."/>
            <person name="Rohde M."/>
            <person name="Eichinger K."/>
            <person name="Huber H."/>
            <person name="Wirth R."/>
            <person name="Goker M."/>
            <person name="Detter J.C."/>
            <person name="Woyke T."/>
            <person name="Bristow J."/>
            <person name="Eisen J.A."/>
            <person name="Markowitz V."/>
            <person name="Hugenholtz P."/>
            <person name="Klenk H.P."/>
            <person name="Kyrpides N.C."/>
        </authorList>
    </citation>
    <scope>NUCLEOTIDE SEQUENCE [LARGE SCALE GENOMIC DNA]</scope>
    <source>
        <strain evidence="5">ATCC 43054 / DSM 2088 / JCM 10308 / V24 S</strain>
    </source>
</reference>
<protein>
    <submittedName>
        <fullName evidence="4">Putative signal transduction protein with CBS domains</fullName>
    </submittedName>
</protein>
<evidence type="ECO:0000313" key="5">
    <source>
        <dbReference type="Proteomes" id="UP000002315"/>
    </source>
</evidence>
<dbReference type="PROSITE" id="PS51371">
    <property type="entry name" value="CBS"/>
    <property type="match status" value="2"/>
</dbReference>
<evidence type="ECO:0000256" key="1">
    <source>
        <dbReference type="ARBA" id="ARBA00022737"/>
    </source>
</evidence>
<dbReference type="SMART" id="SM00470">
    <property type="entry name" value="ParB"/>
    <property type="match status" value="1"/>
</dbReference>
<keyword evidence="1" id="KW-0677">Repeat</keyword>
<dbReference type="STRING" id="523846.Mfer_1227"/>
<evidence type="ECO:0000313" key="4">
    <source>
        <dbReference type="EMBL" id="ADP78013.1"/>
    </source>
</evidence>
<dbReference type="Proteomes" id="UP000002315">
    <property type="component" value="Chromosome"/>
</dbReference>
<dbReference type="InterPro" id="IPR016427">
    <property type="entry name" value="UCP004699_CBS/ParB"/>
</dbReference>
<dbReference type="HOGENOM" id="CLU_982154_0_0_2"/>
<feature type="domain" description="CBS" evidence="3">
    <location>
        <begin position="69"/>
        <end position="126"/>
    </location>
</feature>
<evidence type="ECO:0000259" key="3">
    <source>
        <dbReference type="PROSITE" id="PS51371"/>
    </source>
</evidence>
<dbReference type="Pfam" id="PF02195">
    <property type="entry name" value="ParB_N"/>
    <property type="match status" value="1"/>
</dbReference>
<dbReference type="OrthoDB" id="89900at2157"/>
<proteinExistence type="predicted"/>
<keyword evidence="5" id="KW-1185">Reference proteome</keyword>
<accession>E3GWU4</accession>
<dbReference type="EMBL" id="CP002278">
    <property type="protein sequence ID" value="ADP78013.1"/>
    <property type="molecule type" value="Genomic_DNA"/>
</dbReference>
<dbReference type="CDD" id="cd16387">
    <property type="entry name" value="ParB_N_Srx"/>
    <property type="match status" value="1"/>
</dbReference>
<dbReference type="PIRSF" id="PIRSF004699">
    <property type="entry name" value="UCP004699_CBS_ParB"/>
    <property type="match status" value="1"/>
</dbReference>
<name>E3GWU4_METFV</name>
<dbReference type="InterPro" id="IPR000644">
    <property type="entry name" value="CBS_dom"/>
</dbReference>
<sequence>MADKALVKDYMTRKVICVTPETPTSELVELMKKTQHDGFPVTDDGKLVGMVTSFDLITNPSAKKVKEIMSTDVVVTRENMTIHDAARVMFREGVSRLPVVNGEGKVVGIITNTDIIRSHIERSTPTKVSYFRNTLKQIYNVKTEVKRKRIPLKKLRPTQGKIYADELKGRTYELKRGLAEPIIAVKTGDHYVIVDGHHRVVAAHKLGYKEIDAYVIHLDKDIKLGIEKSADKNKIYSIDDIEVIDEVQHPLTTITTVKRRKDEDTK</sequence>
<feature type="domain" description="CBS" evidence="3">
    <location>
        <begin position="11"/>
        <end position="67"/>
    </location>
</feature>
<dbReference type="AlphaFoldDB" id="E3GWU4"/>
<keyword evidence="2" id="KW-0129">CBS domain</keyword>
<dbReference type="InterPro" id="IPR036086">
    <property type="entry name" value="ParB/Sulfiredoxin_sf"/>
</dbReference>
<dbReference type="Pfam" id="PF00571">
    <property type="entry name" value="CBS"/>
    <property type="match status" value="2"/>
</dbReference>
<dbReference type="InterPro" id="IPR046342">
    <property type="entry name" value="CBS_dom_sf"/>
</dbReference>
<dbReference type="PANTHER" id="PTHR48108:SF35">
    <property type="entry name" value="ZINC METALLOPROTEASE MJ0392"/>
    <property type="match status" value="1"/>
</dbReference>
<organism evidence="4 5">
    <name type="scientific">Methanothermus fervidus (strain ATCC 43054 / DSM 2088 / JCM 10308 / V24 S)</name>
    <dbReference type="NCBI Taxonomy" id="523846"/>
    <lineage>
        <taxon>Archaea</taxon>
        <taxon>Methanobacteriati</taxon>
        <taxon>Methanobacteriota</taxon>
        <taxon>Methanomada group</taxon>
        <taxon>Methanobacteria</taxon>
        <taxon>Methanobacteriales</taxon>
        <taxon>Methanothermaceae</taxon>
        <taxon>Methanothermus</taxon>
    </lineage>
</organism>